<proteinExistence type="predicted"/>
<name>A0A7J8Q7J3_GOSRA</name>
<evidence type="ECO:0000313" key="1">
    <source>
        <dbReference type="EMBL" id="MBA0597511.1"/>
    </source>
</evidence>
<dbReference type="Proteomes" id="UP000593578">
    <property type="component" value="Unassembled WGS sequence"/>
</dbReference>
<accession>A0A7J8Q7J3</accession>
<dbReference type="EMBL" id="JABEZZ010000010">
    <property type="protein sequence ID" value="MBA0597511.1"/>
    <property type="molecule type" value="Genomic_DNA"/>
</dbReference>
<gene>
    <name evidence="1" type="ORF">Gorai_007314</name>
</gene>
<comment type="caution">
    <text evidence="1">The sequence shown here is derived from an EMBL/GenBank/DDBJ whole genome shotgun (WGS) entry which is preliminary data.</text>
</comment>
<dbReference type="AlphaFoldDB" id="A0A7J8Q7J3"/>
<reference evidence="1 2" key="1">
    <citation type="journal article" date="2019" name="Genome Biol. Evol.">
        <title>Insights into the evolution of the New World diploid cottons (Gossypium, subgenus Houzingenia) based on genome sequencing.</title>
        <authorList>
            <person name="Grover C.E."/>
            <person name="Arick M.A. 2nd"/>
            <person name="Thrash A."/>
            <person name="Conover J.L."/>
            <person name="Sanders W.S."/>
            <person name="Peterson D.G."/>
            <person name="Frelichowski J.E."/>
            <person name="Scheffler J.A."/>
            <person name="Scheffler B.E."/>
            <person name="Wendel J.F."/>
        </authorList>
    </citation>
    <scope>NUCLEOTIDE SEQUENCE [LARGE SCALE GENOMIC DNA]</scope>
    <source>
        <strain evidence="1">8</strain>
        <tissue evidence="1">Leaf</tissue>
    </source>
</reference>
<feature type="non-terminal residue" evidence="1">
    <location>
        <position position="23"/>
    </location>
</feature>
<organism evidence="1 2">
    <name type="scientific">Gossypium raimondii</name>
    <name type="common">Peruvian cotton</name>
    <name type="synonym">Gossypium klotzschianum subsp. raimondii</name>
    <dbReference type="NCBI Taxonomy" id="29730"/>
    <lineage>
        <taxon>Eukaryota</taxon>
        <taxon>Viridiplantae</taxon>
        <taxon>Streptophyta</taxon>
        <taxon>Embryophyta</taxon>
        <taxon>Tracheophyta</taxon>
        <taxon>Spermatophyta</taxon>
        <taxon>Magnoliopsida</taxon>
        <taxon>eudicotyledons</taxon>
        <taxon>Gunneridae</taxon>
        <taxon>Pentapetalae</taxon>
        <taxon>rosids</taxon>
        <taxon>malvids</taxon>
        <taxon>Malvales</taxon>
        <taxon>Malvaceae</taxon>
        <taxon>Malvoideae</taxon>
        <taxon>Gossypium</taxon>
    </lineage>
</organism>
<protein>
    <submittedName>
        <fullName evidence="1">Uncharacterized protein</fullName>
    </submittedName>
</protein>
<evidence type="ECO:0000313" key="2">
    <source>
        <dbReference type="Proteomes" id="UP000593578"/>
    </source>
</evidence>
<sequence length="23" mass="2706">MRGKRQDCSMRYDLVSRSEGLMS</sequence>